<reference evidence="13 14" key="1">
    <citation type="submission" date="2025-05" db="UniProtKB">
        <authorList>
            <consortium name="RefSeq"/>
        </authorList>
    </citation>
    <scope>IDENTIFICATION</scope>
    <source>
        <tissue evidence="13 14">Leaf</tissue>
    </source>
</reference>
<feature type="domain" description="Mechanosensitive ion channel MscS" evidence="11">
    <location>
        <begin position="626"/>
        <end position="684"/>
    </location>
</feature>
<dbReference type="SUPFAM" id="SSF50182">
    <property type="entry name" value="Sm-like ribonucleoproteins"/>
    <property type="match status" value="1"/>
</dbReference>
<evidence type="ECO:0000313" key="12">
    <source>
        <dbReference type="Proteomes" id="UP000827889"/>
    </source>
</evidence>
<evidence type="ECO:0000313" key="15">
    <source>
        <dbReference type="RefSeq" id="XP_048133694.1"/>
    </source>
</evidence>
<accession>A0ABM3HAS8</accession>
<feature type="transmembrane region" description="Helical" evidence="10">
    <location>
        <begin position="341"/>
        <end position="358"/>
    </location>
</feature>
<feature type="transmembrane region" description="Helical" evidence="10">
    <location>
        <begin position="575"/>
        <end position="595"/>
    </location>
</feature>
<evidence type="ECO:0000256" key="8">
    <source>
        <dbReference type="PIRNR" id="PIRNR017209"/>
    </source>
</evidence>
<dbReference type="RefSeq" id="XP_048133694.1">
    <property type="nucleotide sequence ID" value="XM_048277737.1"/>
</dbReference>
<dbReference type="PANTHER" id="PTHR31618:SF20">
    <property type="entry name" value="MECHANOSENSITIVE ION CHANNEL PROTEIN 10"/>
    <property type="match status" value="1"/>
</dbReference>
<evidence type="ECO:0000256" key="9">
    <source>
        <dbReference type="SAM" id="MobiDB-lite"/>
    </source>
</evidence>
<keyword evidence="5" id="KW-0813">Transport</keyword>
<keyword evidence="6 8" id="KW-0472">Membrane</keyword>
<evidence type="ECO:0000256" key="3">
    <source>
        <dbReference type="ARBA" id="ARBA00022692"/>
    </source>
</evidence>
<evidence type="ECO:0000256" key="6">
    <source>
        <dbReference type="ARBA" id="ARBA00023136"/>
    </source>
</evidence>
<dbReference type="PANTHER" id="PTHR31618">
    <property type="entry name" value="MECHANOSENSITIVE ION CHANNEL PROTEIN 5"/>
    <property type="match status" value="1"/>
</dbReference>
<evidence type="ECO:0000256" key="5">
    <source>
        <dbReference type="ARBA" id="ARBA00023065"/>
    </source>
</evidence>
<dbReference type="RefSeq" id="XP_048133692.1">
    <property type="nucleotide sequence ID" value="XM_048277735.1"/>
</dbReference>
<feature type="transmembrane region" description="Helical" evidence="10">
    <location>
        <begin position="308"/>
        <end position="329"/>
    </location>
</feature>
<feature type="compositionally biased region" description="Basic and acidic residues" evidence="9">
    <location>
        <begin position="1"/>
        <end position="20"/>
    </location>
</feature>
<dbReference type="InterPro" id="IPR010920">
    <property type="entry name" value="LSM_dom_sf"/>
</dbReference>
<evidence type="ECO:0000256" key="10">
    <source>
        <dbReference type="SAM" id="Phobius"/>
    </source>
</evidence>
<dbReference type="Pfam" id="PF00924">
    <property type="entry name" value="MS_channel_2nd"/>
    <property type="match status" value="1"/>
</dbReference>
<evidence type="ECO:0000259" key="11">
    <source>
        <dbReference type="Pfam" id="PF00924"/>
    </source>
</evidence>
<feature type="transmembrane region" description="Helical" evidence="10">
    <location>
        <begin position="226"/>
        <end position="244"/>
    </location>
</feature>
<protein>
    <recommendedName>
        <fullName evidence="8">Mechanosensitive ion channel protein</fullName>
    </recommendedName>
</protein>
<comment type="subcellular location">
    <subcellularLocation>
        <location evidence="1">Membrane</location>
        <topology evidence="1">Multi-pass membrane protein</topology>
    </subcellularLocation>
</comment>
<feature type="compositionally biased region" description="Polar residues" evidence="9">
    <location>
        <begin position="57"/>
        <end position="77"/>
    </location>
</feature>
<gene>
    <name evidence="13 14 15 16" type="primary">LOC115740958</name>
</gene>
<keyword evidence="4 10" id="KW-1133">Transmembrane helix</keyword>
<evidence type="ECO:0000313" key="13">
    <source>
        <dbReference type="RefSeq" id="XP_048133692.1"/>
    </source>
</evidence>
<dbReference type="InterPro" id="IPR023408">
    <property type="entry name" value="MscS_beta-dom_sf"/>
</dbReference>
<proteinExistence type="inferred from homology"/>
<keyword evidence="7" id="KW-0407">Ion channel</keyword>
<feature type="compositionally biased region" description="Polar residues" evidence="9">
    <location>
        <begin position="94"/>
        <end position="109"/>
    </location>
</feature>
<feature type="region of interest" description="Disordered" evidence="9">
    <location>
        <begin position="1"/>
        <end position="133"/>
    </location>
</feature>
<comment type="similarity">
    <text evidence="2 8">Belongs to the MscS (TC 1.A.23) family.</text>
</comment>
<keyword evidence="5" id="KW-0406">Ion transport</keyword>
<evidence type="ECO:0000256" key="1">
    <source>
        <dbReference type="ARBA" id="ARBA00004141"/>
    </source>
</evidence>
<dbReference type="RefSeq" id="XP_048133693.1">
    <property type="nucleotide sequence ID" value="XM_048277736.1"/>
</dbReference>
<dbReference type="Gene3D" id="2.30.30.60">
    <property type="match status" value="1"/>
</dbReference>
<sequence>MDSKGEPLKGGEVATSEKRNVNGNEVIVTISTEGDAEAMTEGKNLRGSSPKELETAATKQTLVDSPLQASTESSTTGVAKLAPVSCPSPEIASSRPSQNKPPKAPNTSGALARKRTLNRSVYSKPKSRFGEQQYPIDPSIFEEEHNASLQEQVGGHPPFGGSFGRASPNNRSMCSARNVPMTPKTPFMASPGLAGGGGGEEDDEEIYKKVTLELSKARNKRIKTKALVEWTFFFLILGCLVASLTVDQLEASKLWGLEMWKWCVLVMVLFSGMLVTNWVMHFIVFLIERNFLLRKKVLYFVHGLKKSVQVFTWLAFVLLTWVLLIIRGVERSKIATKVLDYITWTLVSILIGCFLWFLKTLLLKMLASSFHVAAFFDRIQESIFHHYVLQTLSGPPLIEEAERVGREPSAGQFSFRTLRKVKMGKEKKVIDMVKIHKMKQEKVSAWTMKMLVDAVTNSGLSTLSNSLDESADDGGVEQVDKEITNEMEAMAAAYHIFRNVAQPSCKCRYFDEDDLQRFMIKEEVDLFFTLLEGSETGRIDMKSLANWVVKVYQGRKALIHALTDTKTAVRQLNKLVTGILIVITTIIWLLLVEIATTKVLVLLSSQLVLAAFMFGNTCKAIFEAIIFVFVMHPFDVGDRCVIDGVQLMVEEMNILNTVFLKLDNEKIYYPNSVLATKPISNYHRSPDMGDKVEFSIDYMTPLERIGAMKEKIKKYLEKNPQHWHPNHNIVVREIENVNSIKIGLYVNHTMNFQEYAEKNRRRTELIIELKGIFDELNIRYNLLPQEVHLCQIEDKKQA</sequence>
<name>A0ABM3HAS8_9MYRT</name>
<evidence type="ECO:0000256" key="7">
    <source>
        <dbReference type="ARBA" id="ARBA00023303"/>
    </source>
</evidence>
<organism evidence="12 14">
    <name type="scientific">Rhodamnia argentea</name>
    <dbReference type="NCBI Taxonomy" id="178133"/>
    <lineage>
        <taxon>Eukaryota</taxon>
        <taxon>Viridiplantae</taxon>
        <taxon>Streptophyta</taxon>
        <taxon>Embryophyta</taxon>
        <taxon>Tracheophyta</taxon>
        <taxon>Spermatophyta</taxon>
        <taxon>Magnoliopsida</taxon>
        <taxon>eudicotyledons</taxon>
        <taxon>Gunneridae</taxon>
        <taxon>Pentapetalae</taxon>
        <taxon>rosids</taxon>
        <taxon>malvids</taxon>
        <taxon>Myrtales</taxon>
        <taxon>Myrtaceae</taxon>
        <taxon>Myrtoideae</taxon>
        <taxon>Myrteae</taxon>
        <taxon>Australasian group</taxon>
        <taxon>Rhodamnia</taxon>
    </lineage>
</organism>
<dbReference type="InterPro" id="IPR006685">
    <property type="entry name" value="MscS_channel_2nd"/>
</dbReference>
<dbReference type="InterPro" id="IPR016688">
    <property type="entry name" value="MscS-like_plants/fungi"/>
</dbReference>
<evidence type="ECO:0000313" key="14">
    <source>
        <dbReference type="RefSeq" id="XP_048133693.1"/>
    </source>
</evidence>
<keyword evidence="12" id="KW-1185">Reference proteome</keyword>
<dbReference type="Proteomes" id="UP000827889">
    <property type="component" value="Chromosome 4"/>
</dbReference>
<keyword evidence="3 10" id="KW-0812">Transmembrane</keyword>
<dbReference type="PIRSF" id="PIRSF017209">
    <property type="entry name" value="Memb_At2g17000_prd"/>
    <property type="match status" value="1"/>
</dbReference>
<evidence type="ECO:0000256" key="2">
    <source>
        <dbReference type="ARBA" id="ARBA00008017"/>
    </source>
</evidence>
<evidence type="ECO:0000256" key="4">
    <source>
        <dbReference type="ARBA" id="ARBA00022989"/>
    </source>
</evidence>
<feature type="transmembrane region" description="Helical" evidence="10">
    <location>
        <begin position="607"/>
        <end position="630"/>
    </location>
</feature>
<feature type="transmembrane region" description="Helical" evidence="10">
    <location>
        <begin position="264"/>
        <end position="287"/>
    </location>
</feature>
<dbReference type="RefSeq" id="XP_048133695.1">
    <property type="nucleotide sequence ID" value="XM_048277738.1"/>
</dbReference>
<dbReference type="GeneID" id="115740958"/>
<evidence type="ECO:0000313" key="16">
    <source>
        <dbReference type="RefSeq" id="XP_048133695.1"/>
    </source>
</evidence>